<dbReference type="CDD" id="cd01174">
    <property type="entry name" value="ribokinase"/>
    <property type="match status" value="1"/>
</dbReference>
<evidence type="ECO:0000256" key="8">
    <source>
        <dbReference type="ARBA" id="ARBA00023277"/>
    </source>
</evidence>
<dbReference type="InterPro" id="IPR011877">
    <property type="entry name" value="Ribokinase"/>
</dbReference>
<dbReference type="PANTHER" id="PTHR10584:SF166">
    <property type="entry name" value="RIBOKINASE"/>
    <property type="match status" value="1"/>
</dbReference>
<evidence type="ECO:0000256" key="4">
    <source>
        <dbReference type="ARBA" id="ARBA00022777"/>
    </source>
</evidence>
<comment type="subcellular location">
    <subcellularLocation>
        <location evidence="9">Cytoplasm</location>
    </subcellularLocation>
</comment>
<feature type="binding site" evidence="9">
    <location>
        <position position="267"/>
    </location>
    <ligand>
        <name>K(+)</name>
        <dbReference type="ChEBI" id="CHEBI:29103"/>
    </ligand>
</feature>
<dbReference type="EC" id="2.7.1.15" evidence="9"/>
<feature type="binding site" evidence="9">
    <location>
        <position position="231"/>
    </location>
    <ligand>
        <name>K(+)</name>
        <dbReference type="ChEBI" id="CHEBI:29103"/>
    </ligand>
</feature>
<dbReference type="AlphaFoldDB" id="A0A1Y5S340"/>
<keyword evidence="1 9" id="KW-0808">Transferase</keyword>
<evidence type="ECO:0000256" key="1">
    <source>
        <dbReference type="ARBA" id="ARBA00022679"/>
    </source>
</evidence>
<feature type="active site" description="Proton acceptor" evidence="9">
    <location>
        <position position="237"/>
    </location>
</feature>
<keyword evidence="12" id="KW-1185">Reference proteome</keyword>
<keyword evidence="7 9" id="KW-0630">Potassium</keyword>
<feature type="binding site" evidence="9">
    <location>
        <begin position="236"/>
        <end position="237"/>
    </location>
    <ligand>
        <name>ATP</name>
        <dbReference type="ChEBI" id="CHEBI:30616"/>
    </ligand>
</feature>
<evidence type="ECO:0000256" key="7">
    <source>
        <dbReference type="ARBA" id="ARBA00022958"/>
    </source>
</evidence>
<keyword evidence="9" id="KW-0963">Cytoplasm</keyword>
<evidence type="ECO:0000256" key="3">
    <source>
        <dbReference type="ARBA" id="ARBA00022741"/>
    </source>
</evidence>
<dbReference type="InterPro" id="IPR011611">
    <property type="entry name" value="PfkB_dom"/>
</dbReference>
<keyword evidence="8 9" id="KW-0119">Carbohydrate metabolism</keyword>
<gene>
    <name evidence="9 11" type="primary">rbsK</name>
    <name evidence="11" type="ORF">ROA7023_01077</name>
</gene>
<comment type="caution">
    <text evidence="9">Lacks conserved residue(s) required for the propagation of feature annotation.</text>
</comment>
<reference evidence="11 12" key="1">
    <citation type="submission" date="2017-03" db="EMBL/GenBank/DDBJ databases">
        <authorList>
            <person name="Afonso C.L."/>
            <person name="Miller P.J."/>
            <person name="Scott M.A."/>
            <person name="Spackman E."/>
            <person name="Goraichik I."/>
            <person name="Dimitrov K.M."/>
            <person name="Suarez D.L."/>
            <person name="Swayne D.E."/>
        </authorList>
    </citation>
    <scope>NUCLEOTIDE SEQUENCE [LARGE SCALE GENOMIC DNA]</scope>
    <source>
        <strain evidence="11 12">CECT 7023</strain>
    </source>
</reference>
<feature type="binding site" evidence="9">
    <location>
        <begin position="10"/>
        <end position="12"/>
    </location>
    <ligand>
        <name>substrate</name>
    </ligand>
</feature>
<evidence type="ECO:0000256" key="6">
    <source>
        <dbReference type="ARBA" id="ARBA00022842"/>
    </source>
</evidence>
<dbReference type="GO" id="GO:0004747">
    <property type="term" value="F:ribokinase activity"/>
    <property type="evidence" value="ECO:0007669"/>
    <property type="project" value="UniProtKB-UniRule"/>
</dbReference>
<sequence>MAVWNLGSINEDIVYSVPHIPAAGETLAATDKRHYLGGKGTNMSVALARAGAQVKHIGAVGEDGGWILLKLAEYGVDTRFIGKVAHGTGHAIITVDSQGENAITLWPGANAEVPLDMVQLALSEARTGDWFVTQNETNLQEESARIARDLGLRVAYAAAPFEAAAARAMLPMTDLLVLNAVEAEQLRSATGQGPAELPVEHVIVTLGSKGCDWVTAQDTHHFDAIPVTPVDTTGAGDTFTGYVLAGLDRGMPMAQAIGLATRAAALMVTRHGTSDVIPDLAEVQAFRP</sequence>
<keyword evidence="2 9" id="KW-0479">Metal-binding</keyword>
<dbReference type="RefSeq" id="WP_085877983.1">
    <property type="nucleotide sequence ID" value="NZ_FWFZ01000004.1"/>
</dbReference>
<dbReference type="GO" id="GO:0046872">
    <property type="term" value="F:metal ion binding"/>
    <property type="evidence" value="ECO:0007669"/>
    <property type="project" value="UniProtKB-KW"/>
</dbReference>
<accession>A0A1Y5S340</accession>
<evidence type="ECO:0000256" key="2">
    <source>
        <dbReference type="ARBA" id="ARBA00022723"/>
    </source>
</evidence>
<feature type="binding site" evidence="9">
    <location>
        <position position="136"/>
    </location>
    <ligand>
        <name>substrate</name>
    </ligand>
</feature>
<comment type="catalytic activity">
    <reaction evidence="9">
        <text>D-ribose + ATP = D-ribose 5-phosphate + ADP + H(+)</text>
        <dbReference type="Rhea" id="RHEA:13697"/>
        <dbReference type="ChEBI" id="CHEBI:15378"/>
        <dbReference type="ChEBI" id="CHEBI:30616"/>
        <dbReference type="ChEBI" id="CHEBI:47013"/>
        <dbReference type="ChEBI" id="CHEBI:78346"/>
        <dbReference type="ChEBI" id="CHEBI:456216"/>
        <dbReference type="EC" id="2.7.1.15"/>
    </reaction>
</comment>
<dbReference type="EMBL" id="FWFZ01000004">
    <property type="protein sequence ID" value="SLN31036.1"/>
    <property type="molecule type" value="Genomic_DNA"/>
</dbReference>
<dbReference type="HAMAP" id="MF_01987">
    <property type="entry name" value="Ribokinase"/>
    <property type="match status" value="1"/>
</dbReference>
<comment type="pathway">
    <text evidence="9">Carbohydrate metabolism; D-ribose degradation; D-ribose 5-phosphate from beta-D-ribopyranose: step 2/2.</text>
</comment>
<dbReference type="GO" id="GO:0005737">
    <property type="term" value="C:cytoplasm"/>
    <property type="evidence" value="ECO:0007669"/>
    <property type="project" value="UniProtKB-SubCell"/>
</dbReference>
<proteinExistence type="inferred from homology"/>
<dbReference type="GO" id="GO:0005524">
    <property type="term" value="F:ATP binding"/>
    <property type="evidence" value="ECO:0007669"/>
    <property type="project" value="UniProtKB-UniRule"/>
</dbReference>
<dbReference type="UniPathway" id="UPA00916">
    <property type="reaction ID" value="UER00889"/>
</dbReference>
<feature type="binding site" evidence="9">
    <location>
        <position position="270"/>
    </location>
    <ligand>
        <name>K(+)</name>
        <dbReference type="ChEBI" id="CHEBI:29103"/>
    </ligand>
</feature>
<feature type="binding site" evidence="9">
    <location>
        <position position="272"/>
    </location>
    <ligand>
        <name>K(+)</name>
        <dbReference type="ChEBI" id="CHEBI:29103"/>
    </ligand>
</feature>
<keyword evidence="3 9" id="KW-0547">Nucleotide-binding</keyword>
<protein>
    <recommendedName>
        <fullName evidence="9">Ribokinase</fullName>
        <shortName evidence="9">RK</shortName>
        <ecNumber evidence="9">2.7.1.15</ecNumber>
    </recommendedName>
</protein>
<evidence type="ECO:0000259" key="10">
    <source>
        <dbReference type="Pfam" id="PF00294"/>
    </source>
</evidence>
<organism evidence="11 12">
    <name type="scientific">Roseisalinus antarcticus</name>
    <dbReference type="NCBI Taxonomy" id="254357"/>
    <lineage>
        <taxon>Bacteria</taxon>
        <taxon>Pseudomonadati</taxon>
        <taxon>Pseudomonadota</taxon>
        <taxon>Alphaproteobacteria</taxon>
        <taxon>Rhodobacterales</taxon>
        <taxon>Roseobacteraceae</taxon>
        <taxon>Roseisalinus</taxon>
    </lineage>
</organism>
<comment type="cofactor">
    <cofactor evidence="9">
        <name>Mg(2+)</name>
        <dbReference type="ChEBI" id="CHEBI:18420"/>
    </cofactor>
    <text evidence="9">Requires a divalent cation, most likely magnesium in vivo, as an electrophilic catalyst to aid phosphoryl group transfer. It is the chelate of the metal and the nucleotide that is the actual substrate.</text>
</comment>
<evidence type="ECO:0000256" key="9">
    <source>
        <dbReference type="HAMAP-Rule" id="MF_01987"/>
    </source>
</evidence>
<dbReference type="Proteomes" id="UP000193900">
    <property type="component" value="Unassembled WGS sequence"/>
</dbReference>
<name>A0A1Y5S340_9RHOB</name>
<dbReference type="PANTHER" id="PTHR10584">
    <property type="entry name" value="SUGAR KINASE"/>
    <property type="match status" value="1"/>
</dbReference>
<keyword evidence="4 9" id="KW-0418">Kinase</keyword>
<dbReference type="Gene3D" id="3.40.1190.20">
    <property type="match status" value="1"/>
</dbReference>
<dbReference type="OrthoDB" id="9775849at2"/>
<keyword evidence="6 9" id="KW-0460">Magnesium</keyword>
<comment type="similarity">
    <text evidence="9">Belongs to the carbohydrate kinase PfkB family. Ribokinase subfamily.</text>
</comment>
<comment type="activity regulation">
    <text evidence="9">Activated by a monovalent cation that binds near, but not in, the active site. The most likely occupant of the site in vivo is potassium. Ion binding induces a conformational change that may alter substrate affinity.</text>
</comment>
<feature type="binding site" evidence="9">
    <location>
        <begin position="205"/>
        <end position="210"/>
    </location>
    <ligand>
        <name>ATP</name>
        <dbReference type="ChEBI" id="CHEBI:30616"/>
    </ligand>
</feature>
<comment type="subunit">
    <text evidence="9">Homodimer.</text>
</comment>
<evidence type="ECO:0000256" key="5">
    <source>
        <dbReference type="ARBA" id="ARBA00022840"/>
    </source>
</evidence>
<dbReference type="InterPro" id="IPR002139">
    <property type="entry name" value="Ribo/fructo_kinase"/>
</dbReference>
<evidence type="ECO:0000313" key="12">
    <source>
        <dbReference type="Proteomes" id="UP000193900"/>
    </source>
</evidence>
<dbReference type="InterPro" id="IPR029056">
    <property type="entry name" value="Ribokinase-like"/>
</dbReference>
<feature type="binding site" evidence="9">
    <location>
        <position position="179"/>
    </location>
    <ligand>
        <name>ATP</name>
        <dbReference type="ChEBI" id="CHEBI:30616"/>
    </ligand>
</feature>
<keyword evidence="5 9" id="KW-0067">ATP-binding</keyword>
<feature type="binding site" evidence="9">
    <location>
        <begin position="38"/>
        <end position="42"/>
    </location>
    <ligand>
        <name>substrate</name>
    </ligand>
</feature>
<dbReference type="Pfam" id="PF00294">
    <property type="entry name" value="PfkB"/>
    <property type="match status" value="1"/>
</dbReference>
<dbReference type="GO" id="GO:0019303">
    <property type="term" value="P:D-ribose catabolic process"/>
    <property type="evidence" value="ECO:0007669"/>
    <property type="project" value="UniProtKB-UniRule"/>
</dbReference>
<feature type="domain" description="Carbohydrate kinase PfkB" evidence="10">
    <location>
        <begin position="6"/>
        <end position="278"/>
    </location>
</feature>
<feature type="binding site" evidence="9">
    <location>
        <position position="237"/>
    </location>
    <ligand>
        <name>substrate</name>
    </ligand>
</feature>
<evidence type="ECO:0000313" key="11">
    <source>
        <dbReference type="EMBL" id="SLN31036.1"/>
    </source>
</evidence>
<feature type="binding site" evidence="9">
    <location>
        <position position="233"/>
    </location>
    <ligand>
        <name>K(+)</name>
        <dbReference type="ChEBI" id="CHEBI:29103"/>
    </ligand>
</feature>
<comment type="function">
    <text evidence="9">Catalyzes the phosphorylation of ribose at O-5 in a reaction requiring ATP and magnesium. The resulting D-ribose-5-phosphate can then be used either for sythesis of nucleotides, histidine, and tryptophan, or as a component of the pentose phosphate pathway.</text>
</comment>
<dbReference type="PRINTS" id="PR00990">
    <property type="entry name" value="RIBOKINASE"/>
</dbReference>
<dbReference type="SUPFAM" id="SSF53613">
    <property type="entry name" value="Ribokinase-like"/>
    <property type="match status" value="1"/>
</dbReference>